<feature type="transmembrane region" description="Helical" evidence="2">
    <location>
        <begin position="20"/>
        <end position="38"/>
    </location>
</feature>
<feature type="region of interest" description="Disordered" evidence="1">
    <location>
        <begin position="274"/>
        <end position="301"/>
    </location>
</feature>
<gene>
    <name evidence="3" type="ORF">SEMRO_605_G174270.1</name>
</gene>
<organism evidence="3 4">
    <name type="scientific">Seminavis robusta</name>
    <dbReference type="NCBI Taxonomy" id="568900"/>
    <lineage>
        <taxon>Eukaryota</taxon>
        <taxon>Sar</taxon>
        <taxon>Stramenopiles</taxon>
        <taxon>Ochrophyta</taxon>
        <taxon>Bacillariophyta</taxon>
        <taxon>Bacillariophyceae</taxon>
        <taxon>Bacillariophycidae</taxon>
        <taxon>Naviculales</taxon>
        <taxon>Naviculaceae</taxon>
        <taxon>Seminavis</taxon>
    </lineage>
</organism>
<keyword evidence="2" id="KW-0472">Membrane</keyword>
<protein>
    <submittedName>
        <fullName evidence="3">Uncharacterized protein</fullName>
    </submittedName>
</protein>
<keyword evidence="2" id="KW-0812">Transmembrane</keyword>
<comment type="caution">
    <text evidence="3">The sequence shown here is derived from an EMBL/GenBank/DDBJ whole genome shotgun (WGS) entry which is preliminary data.</text>
</comment>
<keyword evidence="4" id="KW-1185">Reference proteome</keyword>
<evidence type="ECO:0000256" key="2">
    <source>
        <dbReference type="SAM" id="Phobius"/>
    </source>
</evidence>
<evidence type="ECO:0000313" key="3">
    <source>
        <dbReference type="EMBL" id="CAB9513664.1"/>
    </source>
</evidence>
<dbReference type="Proteomes" id="UP001153069">
    <property type="component" value="Unassembled WGS sequence"/>
</dbReference>
<proteinExistence type="predicted"/>
<dbReference type="AlphaFoldDB" id="A0A9N8E8B3"/>
<sequence length="301" mass="33743">MTATIPNRRRTRRGCSTKTILFKATLYGCALMSLVAHGEPQALIRSPWNVEPWNLLPFAFHTTAQNQRESVVSFHNDWKHHQQQQQYDPSHDAFRDSVSSLFGPFPEGAPSFGFPDAIFHALSDDGLLSLELSVLSDLNDYGGSSEAWTFVNCELEWGDEQTIWTDESTGHVLPDPTDVPIVETSHLEQLVHGMEPIKLFHFDLPSDELPPSHAEEPPSFLPLWFEDYWQYDSHSCDSSLPEFLPFTPFPTMFPYFESCGGSVYYGGHNSTTTARSSSSTIASEEELDDDSLSVDTDGNEG</sequence>
<accession>A0A9N8E8B3</accession>
<evidence type="ECO:0000256" key="1">
    <source>
        <dbReference type="SAM" id="MobiDB-lite"/>
    </source>
</evidence>
<reference evidence="3" key="1">
    <citation type="submission" date="2020-06" db="EMBL/GenBank/DDBJ databases">
        <authorList>
            <consortium name="Plant Systems Biology data submission"/>
        </authorList>
    </citation>
    <scope>NUCLEOTIDE SEQUENCE</scope>
    <source>
        <strain evidence="3">D6</strain>
    </source>
</reference>
<feature type="compositionally biased region" description="Acidic residues" evidence="1">
    <location>
        <begin position="283"/>
        <end position="301"/>
    </location>
</feature>
<name>A0A9N8E8B3_9STRA</name>
<dbReference type="EMBL" id="CAICTM010000604">
    <property type="protein sequence ID" value="CAB9513664.1"/>
    <property type="molecule type" value="Genomic_DNA"/>
</dbReference>
<evidence type="ECO:0000313" key="4">
    <source>
        <dbReference type="Proteomes" id="UP001153069"/>
    </source>
</evidence>
<keyword evidence="2" id="KW-1133">Transmembrane helix</keyword>